<dbReference type="EMBL" id="KQ085973">
    <property type="protein sequence ID" value="KLO12655.1"/>
    <property type="molecule type" value="Genomic_DNA"/>
</dbReference>
<sequence length="279" mass="31628">MKVFEEAERNQVTFRSFSVVEELGGKSELPVVGDEAWVLWDDLASRMAVDRDGVPVLYHLPKFLLESDVDKYNAPCIEVGKNLKNNKEDEDKSTFVISAGEISGCIEFSHAETQENGPPTVSSSLDDGIEPLKSLVDETDFLSQRINSMIFFINQIFYDGLERLREIINKCSDTQELAEEDPILMEGRTIAFNQKTPLRFEDGDFAYGWTALVSLGTFTEGGYVKIPRLGLRVRFLPGDVLIFRGTLLEHEMEPWSGGQKICLKHFTKENLWNYANIEL</sequence>
<protein>
    <recommendedName>
        <fullName evidence="3">Prolyl 4-hydroxylase alpha subunit Fe(2+) 2OG dioxygenase domain-containing protein</fullName>
    </recommendedName>
</protein>
<accession>A0A0H2RKZ4</accession>
<evidence type="ECO:0000313" key="1">
    <source>
        <dbReference type="EMBL" id="KLO12655.1"/>
    </source>
</evidence>
<dbReference type="OrthoDB" id="2948070at2759"/>
<evidence type="ECO:0008006" key="3">
    <source>
        <dbReference type="Google" id="ProtNLM"/>
    </source>
</evidence>
<gene>
    <name evidence="1" type="ORF">SCHPADRAFT_941029</name>
</gene>
<organism evidence="1 2">
    <name type="scientific">Schizopora paradoxa</name>
    <dbReference type="NCBI Taxonomy" id="27342"/>
    <lineage>
        <taxon>Eukaryota</taxon>
        <taxon>Fungi</taxon>
        <taxon>Dikarya</taxon>
        <taxon>Basidiomycota</taxon>
        <taxon>Agaricomycotina</taxon>
        <taxon>Agaricomycetes</taxon>
        <taxon>Hymenochaetales</taxon>
        <taxon>Schizoporaceae</taxon>
        <taxon>Schizopora</taxon>
    </lineage>
</organism>
<evidence type="ECO:0000313" key="2">
    <source>
        <dbReference type="Proteomes" id="UP000053477"/>
    </source>
</evidence>
<dbReference type="Gene3D" id="3.60.130.30">
    <property type="match status" value="1"/>
</dbReference>
<dbReference type="Proteomes" id="UP000053477">
    <property type="component" value="Unassembled WGS sequence"/>
</dbReference>
<dbReference type="InParanoid" id="A0A0H2RKZ4"/>
<proteinExistence type="predicted"/>
<dbReference type="AlphaFoldDB" id="A0A0H2RKZ4"/>
<reference evidence="1 2" key="1">
    <citation type="submission" date="2015-04" db="EMBL/GenBank/DDBJ databases">
        <title>Complete genome sequence of Schizopora paradoxa KUC8140, a cosmopolitan wood degrader in East Asia.</title>
        <authorList>
            <consortium name="DOE Joint Genome Institute"/>
            <person name="Min B."/>
            <person name="Park H."/>
            <person name="Jang Y."/>
            <person name="Kim J.-J."/>
            <person name="Kim K.H."/>
            <person name="Pangilinan J."/>
            <person name="Lipzen A."/>
            <person name="Riley R."/>
            <person name="Grigoriev I.V."/>
            <person name="Spatafora J.W."/>
            <person name="Choi I.-G."/>
        </authorList>
    </citation>
    <scope>NUCLEOTIDE SEQUENCE [LARGE SCALE GENOMIC DNA]</scope>
    <source>
        <strain evidence="1 2">KUC8140</strain>
    </source>
</reference>
<keyword evidence="2" id="KW-1185">Reference proteome</keyword>
<name>A0A0H2RKZ4_9AGAM</name>